<reference evidence="2 3" key="1">
    <citation type="submission" date="2013-08" db="EMBL/GenBank/DDBJ databases">
        <title>Gluconobacter thailandicus NBRC 3257 whole genome sequence.</title>
        <authorList>
            <person name="Matsutani M."/>
            <person name="Yakushi T."/>
            <person name="Matsushita K."/>
        </authorList>
    </citation>
    <scope>NUCLEOTIDE SEQUENCE [LARGE SCALE GENOMIC DNA]</scope>
    <source>
        <strain evidence="2 3">NBRC 3257</strain>
    </source>
</reference>
<accession>A0ABQ0J0Z1</accession>
<evidence type="ECO:0000256" key="1">
    <source>
        <dbReference type="SAM" id="MobiDB-lite"/>
    </source>
</evidence>
<proteinExistence type="predicted"/>
<comment type="caution">
    <text evidence="2">The sequence shown here is derived from an EMBL/GenBank/DDBJ whole genome shotgun (WGS) entry which is preliminary data.</text>
</comment>
<evidence type="ECO:0000313" key="2">
    <source>
        <dbReference type="EMBL" id="GAD28135.1"/>
    </source>
</evidence>
<sequence>MLHPWPTPADRIQDHLGTGTVGDVGRGHPAPLLWRPHPELESHQIDFPNRL</sequence>
<organism evidence="2 3">
    <name type="scientific">Gluconobacter thailandicus NBRC 3257</name>
    <dbReference type="NCBI Taxonomy" id="1381097"/>
    <lineage>
        <taxon>Bacteria</taxon>
        <taxon>Pseudomonadati</taxon>
        <taxon>Pseudomonadota</taxon>
        <taxon>Alphaproteobacteria</taxon>
        <taxon>Acetobacterales</taxon>
        <taxon>Acetobacteraceae</taxon>
        <taxon>Gluconobacter</taxon>
    </lineage>
</organism>
<evidence type="ECO:0000313" key="3">
    <source>
        <dbReference type="Proteomes" id="UP000018209"/>
    </source>
</evidence>
<dbReference type="EMBL" id="BASM01000043">
    <property type="protein sequence ID" value="GAD28135.1"/>
    <property type="molecule type" value="Genomic_DNA"/>
</dbReference>
<protein>
    <submittedName>
        <fullName evidence="2">Uncharacterized protein</fullName>
    </submittedName>
</protein>
<keyword evidence="3" id="KW-1185">Reference proteome</keyword>
<gene>
    <name evidence="2" type="ORF">NBRC3257_3134</name>
</gene>
<name>A0ABQ0J0Z1_GLUTH</name>
<dbReference type="Proteomes" id="UP000018209">
    <property type="component" value="Unassembled WGS sequence"/>
</dbReference>
<feature type="region of interest" description="Disordered" evidence="1">
    <location>
        <begin position="1"/>
        <end position="35"/>
    </location>
</feature>